<comment type="caution">
    <text evidence="1">The sequence shown here is derived from an EMBL/GenBank/DDBJ whole genome shotgun (WGS) entry which is preliminary data.</text>
</comment>
<gene>
    <name evidence="1" type="ORF">rosmuc_04062</name>
</gene>
<sequence length="97" mass="10507">MAKVSVNLDDDLDADNSSKKLKAMAAPLPSVSKAKSSAMKDAPRVQFSFTNVPEPIKEAFAAEATRRGLTKKELLYECLRAGGINIPATSEIDGRRR</sequence>
<reference evidence="1 2" key="1">
    <citation type="submission" date="2013-01" db="EMBL/GenBank/DDBJ databases">
        <authorList>
            <person name="Fiebig A."/>
            <person name="Goeker M."/>
            <person name="Klenk H.-P.P."/>
        </authorList>
    </citation>
    <scope>NUCLEOTIDE SEQUENCE [LARGE SCALE GENOMIC DNA]</scope>
    <source>
        <strain evidence="1 2">DSM 17069</strain>
    </source>
</reference>
<dbReference type="eggNOG" id="ENOG502ZXDI">
    <property type="taxonomic scope" value="Bacteria"/>
</dbReference>
<organism evidence="1 2">
    <name type="scientific">Roseovarius mucosus DSM 17069</name>
    <dbReference type="NCBI Taxonomy" id="1288298"/>
    <lineage>
        <taxon>Bacteria</taxon>
        <taxon>Pseudomonadati</taxon>
        <taxon>Pseudomonadota</taxon>
        <taxon>Alphaproteobacteria</taxon>
        <taxon>Rhodobacterales</taxon>
        <taxon>Roseobacteraceae</taxon>
        <taxon>Roseovarius</taxon>
    </lineage>
</organism>
<dbReference type="AlphaFoldDB" id="A0A0A0HIG2"/>
<evidence type="ECO:0000313" key="1">
    <source>
        <dbReference type="EMBL" id="KGM85953.1"/>
    </source>
</evidence>
<dbReference type="OrthoDB" id="7745377at2"/>
<dbReference type="RefSeq" id="WP_037239032.1">
    <property type="nucleotide sequence ID" value="NZ_KN293989.1"/>
</dbReference>
<protein>
    <submittedName>
        <fullName evidence="1">Uncharacterized protein</fullName>
    </submittedName>
</protein>
<dbReference type="EMBL" id="AONH01000025">
    <property type="protein sequence ID" value="KGM85953.1"/>
    <property type="molecule type" value="Genomic_DNA"/>
</dbReference>
<dbReference type="HOGENOM" id="CLU_2345600_0_0_5"/>
<dbReference type="Proteomes" id="UP000030021">
    <property type="component" value="Unassembled WGS sequence"/>
</dbReference>
<accession>A0A0A0HIG2</accession>
<proteinExistence type="predicted"/>
<evidence type="ECO:0000313" key="2">
    <source>
        <dbReference type="Proteomes" id="UP000030021"/>
    </source>
</evidence>
<name>A0A0A0HIG2_9RHOB</name>